<sequence>MQQMTSGLGIAFGAVCSRFASTLSAGGSLAVDHRFTVADSTWAFVFTSLLTLLPTIAYWRLPAEAGDSLAHS</sequence>
<evidence type="ECO:0000313" key="3">
    <source>
        <dbReference type="Proteomes" id="UP001056937"/>
    </source>
</evidence>
<dbReference type="EMBL" id="CP084932">
    <property type="protein sequence ID" value="USI75129.1"/>
    <property type="molecule type" value="Genomic_DNA"/>
</dbReference>
<feature type="transmembrane region" description="Helical" evidence="1">
    <location>
        <begin position="41"/>
        <end position="59"/>
    </location>
</feature>
<organism evidence="2 3">
    <name type="scientific">Sphingomonas morindae</name>
    <dbReference type="NCBI Taxonomy" id="1541170"/>
    <lineage>
        <taxon>Bacteria</taxon>
        <taxon>Pseudomonadati</taxon>
        <taxon>Pseudomonadota</taxon>
        <taxon>Alphaproteobacteria</taxon>
        <taxon>Sphingomonadales</taxon>
        <taxon>Sphingomonadaceae</taxon>
        <taxon>Sphingomonas</taxon>
    </lineage>
</organism>
<protein>
    <submittedName>
        <fullName evidence="2">Uncharacterized protein</fullName>
    </submittedName>
</protein>
<accession>A0ABY4XDT7</accession>
<evidence type="ECO:0000313" key="2">
    <source>
        <dbReference type="EMBL" id="USI75129.1"/>
    </source>
</evidence>
<keyword evidence="1" id="KW-0812">Transmembrane</keyword>
<keyword evidence="3" id="KW-1185">Reference proteome</keyword>
<geneLocation type="plasmid" evidence="2 3">
    <name>p1</name>
</geneLocation>
<name>A0ABY4XDT7_9SPHN</name>
<proteinExistence type="predicted"/>
<gene>
    <name evidence="2" type="ORF">LHA26_19760</name>
</gene>
<dbReference type="RefSeq" id="WP_252168943.1">
    <property type="nucleotide sequence ID" value="NZ_CP084932.1"/>
</dbReference>
<reference evidence="2" key="1">
    <citation type="journal article" date="2022" name="Toxins">
        <title>Genomic Analysis of Sphingopyxis sp. USTB-05 for Biodegrading Cyanobacterial Hepatotoxins.</title>
        <authorList>
            <person name="Liu C."/>
            <person name="Xu Q."/>
            <person name="Zhao Z."/>
            <person name="Zhang H."/>
            <person name="Liu X."/>
            <person name="Yin C."/>
            <person name="Liu Y."/>
            <person name="Yan H."/>
        </authorList>
    </citation>
    <scope>NUCLEOTIDE SEQUENCE</scope>
    <source>
        <strain evidence="2">NBD5</strain>
    </source>
</reference>
<keyword evidence="2" id="KW-0614">Plasmid</keyword>
<keyword evidence="1" id="KW-1133">Transmembrane helix</keyword>
<evidence type="ECO:0000256" key="1">
    <source>
        <dbReference type="SAM" id="Phobius"/>
    </source>
</evidence>
<dbReference type="Proteomes" id="UP001056937">
    <property type="component" value="Plasmid p1"/>
</dbReference>
<keyword evidence="1" id="KW-0472">Membrane</keyword>